<evidence type="ECO:0000259" key="4">
    <source>
        <dbReference type="PROSITE" id="PS50949"/>
    </source>
</evidence>
<dbReference type="OrthoDB" id="8638122at2"/>
<feature type="domain" description="HTH gntR-type" evidence="4">
    <location>
        <begin position="15"/>
        <end position="82"/>
    </location>
</feature>
<dbReference type="PROSITE" id="PS50949">
    <property type="entry name" value="HTH_GNTR"/>
    <property type="match status" value="1"/>
</dbReference>
<dbReference type="Proteomes" id="UP000186559">
    <property type="component" value="Chromosome"/>
</dbReference>
<keyword evidence="6" id="KW-1185">Reference proteome</keyword>
<dbReference type="InterPro" id="IPR036388">
    <property type="entry name" value="WH-like_DNA-bd_sf"/>
</dbReference>
<dbReference type="SMART" id="SM00895">
    <property type="entry name" value="FCD"/>
    <property type="match status" value="1"/>
</dbReference>
<dbReference type="EMBL" id="CP014796">
    <property type="protein sequence ID" value="APX24495.1"/>
    <property type="molecule type" value="Genomic_DNA"/>
</dbReference>
<evidence type="ECO:0000256" key="3">
    <source>
        <dbReference type="ARBA" id="ARBA00023163"/>
    </source>
</evidence>
<dbReference type="PANTHER" id="PTHR43537">
    <property type="entry name" value="TRANSCRIPTIONAL REGULATOR, GNTR FAMILY"/>
    <property type="match status" value="1"/>
</dbReference>
<evidence type="ECO:0000313" key="6">
    <source>
        <dbReference type="Proteomes" id="UP000186559"/>
    </source>
</evidence>
<dbReference type="STRING" id="1229727.Ga0080559_TMP3699"/>
<gene>
    <name evidence="5" type="ORF">Ga0080559_TMP3699</name>
</gene>
<dbReference type="InterPro" id="IPR008920">
    <property type="entry name" value="TF_FadR/GntR_C"/>
</dbReference>
<evidence type="ECO:0000256" key="2">
    <source>
        <dbReference type="ARBA" id="ARBA00023125"/>
    </source>
</evidence>
<accession>A0A1U7D8W1</accession>
<dbReference type="InterPro" id="IPR011711">
    <property type="entry name" value="GntR_C"/>
</dbReference>
<sequence>MTSSDQTSPDIDGPRLTTSELTGVLRDRIVREQYVAGQRLRERQLAGELGVSRAQVRDAFAVLLERRLLQREPHVGVTVVRLGAQEIEHVYQVRSVVEGLAARLAARNAPEGCWNSLRDRFGAPADRMIAETDFDGYSQLLDETHQGLMLHAANPVLNETMSLLADRSAVLARRSVFLPGRTDVGLRMHRDLIEALIARDEDAAERIKRANLADACERLIRFADYMR</sequence>
<dbReference type="Gene3D" id="1.20.120.530">
    <property type="entry name" value="GntR ligand-binding domain-like"/>
    <property type="match status" value="1"/>
</dbReference>
<dbReference type="GO" id="GO:0003677">
    <property type="term" value="F:DNA binding"/>
    <property type="evidence" value="ECO:0007669"/>
    <property type="project" value="UniProtKB-KW"/>
</dbReference>
<dbReference type="Gene3D" id="1.10.10.10">
    <property type="entry name" value="Winged helix-like DNA-binding domain superfamily/Winged helix DNA-binding domain"/>
    <property type="match status" value="1"/>
</dbReference>
<evidence type="ECO:0000256" key="1">
    <source>
        <dbReference type="ARBA" id="ARBA00023015"/>
    </source>
</evidence>
<dbReference type="SMART" id="SM00345">
    <property type="entry name" value="HTH_GNTR"/>
    <property type="match status" value="1"/>
</dbReference>
<protein>
    <submittedName>
        <fullName evidence="5">Transcriptional regulator</fullName>
    </submittedName>
</protein>
<evidence type="ECO:0000313" key="5">
    <source>
        <dbReference type="EMBL" id="APX24495.1"/>
    </source>
</evidence>
<dbReference type="Pfam" id="PF07729">
    <property type="entry name" value="FCD"/>
    <property type="match status" value="1"/>
</dbReference>
<dbReference type="SUPFAM" id="SSF46785">
    <property type="entry name" value="Winged helix' DNA-binding domain"/>
    <property type="match status" value="1"/>
</dbReference>
<dbReference type="InterPro" id="IPR000524">
    <property type="entry name" value="Tscrpt_reg_HTH_GntR"/>
</dbReference>
<dbReference type="RefSeq" id="WP_076624336.1">
    <property type="nucleotide sequence ID" value="NZ_BMEW01000008.1"/>
</dbReference>
<dbReference type="Pfam" id="PF00392">
    <property type="entry name" value="GntR"/>
    <property type="match status" value="1"/>
</dbReference>
<keyword evidence="2" id="KW-0238">DNA-binding</keyword>
<keyword evidence="1" id="KW-0805">Transcription regulation</keyword>
<proteinExistence type="predicted"/>
<dbReference type="GO" id="GO:0003700">
    <property type="term" value="F:DNA-binding transcription factor activity"/>
    <property type="evidence" value="ECO:0007669"/>
    <property type="project" value="InterPro"/>
</dbReference>
<keyword evidence="3" id="KW-0804">Transcription</keyword>
<dbReference type="InterPro" id="IPR036390">
    <property type="entry name" value="WH_DNA-bd_sf"/>
</dbReference>
<dbReference type="SUPFAM" id="SSF48008">
    <property type="entry name" value="GntR ligand-binding domain-like"/>
    <property type="match status" value="1"/>
</dbReference>
<organism evidence="5 6">
    <name type="scientific">Salipiger profundus</name>
    <dbReference type="NCBI Taxonomy" id="1229727"/>
    <lineage>
        <taxon>Bacteria</taxon>
        <taxon>Pseudomonadati</taxon>
        <taxon>Pseudomonadota</taxon>
        <taxon>Alphaproteobacteria</taxon>
        <taxon>Rhodobacterales</taxon>
        <taxon>Roseobacteraceae</taxon>
        <taxon>Salipiger</taxon>
    </lineage>
</organism>
<dbReference type="KEGG" id="tpro:Ga0080559_TMP3699"/>
<dbReference type="AlphaFoldDB" id="A0A1U7D8W1"/>
<dbReference type="PANTHER" id="PTHR43537:SF24">
    <property type="entry name" value="GLUCONATE OPERON TRANSCRIPTIONAL REPRESSOR"/>
    <property type="match status" value="1"/>
</dbReference>
<reference evidence="5 6" key="1">
    <citation type="submission" date="2016-03" db="EMBL/GenBank/DDBJ databases">
        <title>Deep-sea bacteria in the southern Pacific.</title>
        <authorList>
            <person name="Tang K."/>
        </authorList>
    </citation>
    <scope>NUCLEOTIDE SEQUENCE [LARGE SCALE GENOMIC DNA]</scope>
    <source>
        <strain evidence="5 6">JLT2016</strain>
    </source>
</reference>
<name>A0A1U7D8W1_9RHOB</name>